<comment type="caution">
    <text evidence="1">The sequence shown here is derived from an EMBL/GenBank/DDBJ whole genome shotgun (WGS) entry which is preliminary data.</text>
</comment>
<organism evidence="1">
    <name type="scientific">marine sediment metagenome</name>
    <dbReference type="NCBI Taxonomy" id="412755"/>
    <lineage>
        <taxon>unclassified sequences</taxon>
        <taxon>metagenomes</taxon>
        <taxon>ecological metagenomes</taxon>
    </lineage>
</organism>
<gene>
    <name evidence="1" type="ORF">S01H4_28302</name>
</gene>
<sequence length="59" mass="6430">MNTEKRILFGVDDSEFALQALTAVGGLLKNSRDYKVTLFFGSPDPNLPFLSKALGLSPE</sequence>
<dbReference type="AlphaFoldDB" id="X1AN72"/>
<evidence type="ECO:0008006" key="2">
    <source>
        <dbReference type="Google" id="ProtNLM"/>
    </source>
</evidence>
<proteinExistence type="predicted"/>
<feature type="non-terminal residue" evidence="1">
    <location>
        <position position="59"/>
    </location>
</feature>
<accession>X1AN72</accession>
<name>X1AN72_9ZZZZ</name>
<protein>
    <recommendedName>
        <fullName evidence="2">UspA domain-containing protein</fullName>
    </recommendedName>
</protein>
<dbReference type="EMBL" id="BART01014038">
    <property type="protein sequence ID" value="GAG84099.1"/>
    <property type="molecule type" value="Genomic_DNA"/>
</dbReference>
<evidence type="ECO:0000313" key="1">
    <source>
        <dbReference type="EMBL" id="GAG84099.1"/>
    </source>
</evidence>
<reference evidence="1" key="1">
    <citation type="journal article" date="2014" name="Front. Microbiol.">
        <title>High frequency of phylogenetically diverse reductive dehalogenase-homologous genes in deep subseafloor sedimentary metagenomes.</title>
        <authorList>
            <person name="Kawai M."/>
            <person name="Futagami T."/>
            <person name="Toyoda A."/>
            <person name="Takaki Y."/>
            <person name="Nishi S."/>
            <person name="Hori S."/>
            <person name="Arai W."/>
            <person name="Tsubouchi T."/>
            <person name="Morono Y."/>
            <person name="Uchiyama I."/>
            <person name="Ito T."/>
            <person name="Fujiyama A."/>
            <person name="Inagaki F."/>
            <person name="Takami H."/>
        </authorList>
    </citation>
    <scope>NUCLEOTIDE SEQUENCE</scope>
    <source>
        <strain evidence="1">Expedition CK06-06</strain>
    </source>
</reference>